<dbReference type="EMBL" id="KN817620">
    <property type="protein sequence ID" value="KJA16516.1"/>
    <property type="molecule type" value="Genomic_DNA"/>
</dbReference>
<sequence>SYHDRIPLEDDYEVVQARTASLNSRNGPINTQVSSLPAPWTIGSGWAPEDSYKFSLDPDDEWFDEALDANVDDIMEEIIAPRVKNKRIIRSEGRGDFAREQQCPDCMSRGNQGASTAQFRCQDCFLPDLTCGGCFIRRHKLNPFHNVEVKLHSKSKAFSNFVTTEMERFAFRTDHLLRRRLYPATQHKVRTCVTFALLKLLHLFSLMGKVSTYDMYRTIERLTNNSGVQMPKPRYRPTMRCLNQWRHLKALKRAGRGHDPEGAAGTSNGELAIRCPSCPHPGINLPEKWTQAPEDKRYLYMALICMDANFRLKNRLNSNLSVDPGLWNGMAYMALRDPYEKYVLSQADEEDISTCVGFQALAKATTQNTRGLHYTGVGAALPLIPKFHEPAHLEKGHEQYSFNLAEGIGLADGECPERLWGSHNPLAGSTRSMGPGTRNDILDDNFGHWNWLKYSSMGGSILFNIRIALLTMVHYVSEDEVQRQLGSDESEMLRATGRAPLHQTSASSFLVMGLELEEAKRRLKMFAAEQEKIPKNLRTSALRDQRKILKEKIQNWEAVRLVYMPGVLQIQTDLGRNPTALWNSDPNPEDVHLWLPSEIPSAKRNAACIEGLPEMELRLRTAQCGSSLQGLRQALRIKTRMIYFKNKNIRGQRGGTRSRSIIDRVHRRAIGFVQKYRAARQAKLILEGPGTWEQTYRELRNEDIRGFASGKPKKAPLRRASESESDPDLDAQEGGPVGPPRKKRKLGTGETRKQLSWIWQTLPLSMSSEDDDDILRAEWARSRARVRRASEEVMLVREEMRRVLEFLSWRSVWWEEKQYARSGVDSEMKEGIRAYAIEQAALQQTLEASFRQLYETPLAHVDD</sequence>
<dbReference type="Proteomes" id="UP000054270">
    <property type="component" value="Unassembled WGS sequence"/>
</dbReference>
<name>A0A0D2NIV1_HYPSF</name>
<dbReference type="InterPro" id="IPR040521">
    <property type="entry name" value="KDZ"/>
</dbReference>
<accession>A0A0D2NIV1</accession>
<proteinExistence type="predicted"/>
<dbReference type="InterPro" id="IPR041457">
    <property type="entry name" value="CxC2_KDZ-assoc"/>
</dbReference>
<dbReference type="Pfam" id="PF18758">
    <property type="entry name" value="KDZ"/>
    <property type="match status" value="2"/>
</dbReference>
<dbReference type="Pfam" id="PF18803">
    <property type="entry name" value="CxC2"/>
    <property type="match status" value="1"/>
</dbReference>
<organism evidence="3 4">
    <name type="scientific">Hypholoma sublateritium (strain FD-334 SS-4)</name>
    <dbReference type="NCBI Taxonomy" id="945553"/>
    <lineage>
        <taxon>Eukaryota</taxon>
        <taxon>Fungi</taxon>
        <taxon>Dikarya</taxon>
        <taxon>Basidiomycota</taxon>
        <taxon>Agaricomycotina</taxon>
        <taxon>Agaricomycetes</taxon>
        <taxon>Agaricomycetidae</taxon>
        <taxon>Agaricales</taxon>
        <taxon>Agaricineae</taxon>
        <taxon>Strophariaceae</taxon>
        <taxon>Hypholoma</taxon>
    </lineage>
</organism>
<feature type="region of interest" description="Disordered" evidence="1">
    <location>
        <begin position="703"/>
        <end position="749"/>
    </location>
</feature>
<dbReference type="AlphaFoldDB" id="A0A0D2NIV1"/>
<evidence type="ECO:0000313" key="3">
    <source>
        <dbReference type="EMBL" id="KJA16516.1"/>
    </source>
</evidence>
<feature type="domain" description="CxC2-like cysteine cluster KDZ transposase-associated" evidence="2">
    <location>
        <begin position="172"/>
        <end position="227"/>
    </location>
</feature>
<evidence type="ECO:0000259" key="2">
    <source>
        <dbReference type="Pfam" id="PF18803"/>
    </source>
</evidence>
<feature type="non-terminal residue" evidence="3">
    <location>
        <position position="863"/>
    </location>
</feature>
<reference evidence="4" key="1">
    <citation type="submission" date="2014-04" db="EMBL/GenBank/DDBJ databases">
        <title>Evolutionary Origins and Diversification of the Mycorrhizal Mutualists.</title>
        <authorList>
            <consortium name="DOE Joint Genome Institute"/>
            <consortium name="Mycorrhizal Genomics Consortium"/>
            <person name="Kohler A."/>
            <person name="Kuo A."/>
            <person name="Nagy L.G."/>
            <person name="Floudas D."/>
            <person name="Copeland A."/>
            <person name="Barry K.W."/>
            <person name="Cichocki N."/>
            <person name="Veneault-Fourrey C."/>
            <person name="LaButti K."/>
            <person name="Lindquist E.A."/>
            <person name="Lipzen A."/>
            <person name="Lundell T."/>
            <person name="Morin E."/>
            <person name="Murat C."/>
            <person name="Riley R."/>
            <person name="Ohm R."/>
            <person name="Sun H."/>
            <person name="Tunlid A."/>
            <person name="Henrissat B."/>
            <person name="Grigoriev I.V."/>
            <person name="Hibbett D.S."/>
            <person name="Martin F."/>
        </authorList>
    </citation>
    <scope>NUCLEOTIDE SEQUENCE [LARGE SCALE GENOMIC DNA]</scope>
    <source>
        <strain evidence="4">FD-334 SS-4</strain>
    </source>
</reference>
<dbReference type="STRING" id="945553.A0A0D2NIV1"/>
<feature type="non-terminal residue" evidence="3">
    <location>
        <position position="1"/>
    </location>
</feature>
<protein>
    <recommendedName>
        <fullName evidence="2">CxC2-like cysteine cluster KDZ transposase-associated domain-containing protein</fullName>
    </recommendedName>
</protein>
<keyword evidence="4" id="KW-1185">Reference proteome</keyword>
<dbReference type="OrthoDB" id="2682806at2759"/>
<evidence type="ECO:0000256" key="1">
    <source>
        <dbReference type="SAM" id="MobiDB-lite"/>
    </source>
</evidence>
<evidence type="ECO:0000313" key="4">
    <source>
        <dbReference type="Proteomes" id="UP000054270"/>
    </source>
</evidence>
<gene>
    <name evidence="3" type="ORF">HYPSUDRAFT_105817</name>
</gene>